<organism evidence="11 12">
    <name type="scientific">Dictyostelium discoideum</name>
    <name type="common">Social amoeba</name>
    <dbReference type="NCBI Taxonomy" id="44689"/>
    <lineage>
        <taxon>Eukaryota</taxon>
        <taxon>Amoebozoa</taxon>
        <taxon>Evosea</taxon>
        <taxon>Eumycetozoa</taxon>
        <taxon>Dictyostelia</taxon>
        <taxon>Dictyosteliales</taxon>
        <taxon>Dictyosteliaceae</taxon>
        <taxon>Dictyostelium</taxon>
    </lineage>
</organism>
<proteinExistence type="inferred from homology"/>
<dbReference type="InterPro" id="IPR045242">
    <property type="entry name" value="Syntaxin"/>
</dbReference>
<dbReference type="InterPro" id="IPR010989">
    <property type="entry name" value="SNARE"/>
</dbReference>
<dbReference type="eggNOG" id="KOG0810">
    <property type="taxonomic scope" value="Eukaryota"/>
</dbReference>
<dbReference type="GO" id="GO:0031201">
    <property type="term" value="C:SNARE complex"/>
    <property type="evidence" value="ECO:0000318"/>
    <property type="project" value="GO_Central"/>
</dbReference>
<dbReference type="Reactome" id="R-DDI-9609523">
    <property type="pathway name" value="Insertion of tail-anchored proteins into the endoplasmic reticulum membrane"/>
</dbReference>
<dbReference type="FunFam" id="1.20.58.70:FF:000011">
    <property type="entry name" value="Syntaxin 4"/>
    <property type="match status" value="1"/>
</dbReference>
<name>Q54HM5_DICDI</name>
<evidence type="ECO:0000256" key="6">
    <source>
        <dbReference type="RuleBase" id="RU003858"/>
    </source>
</evidence>
<evidence type="ECO:0000256" key="5">
    <source>
        <dbReference type="ARBA" id="ARBA00023136"/>
    </source>
</evidence>
<comment type="similarity">
    <text evidence="2 6">Belongs to the syntaxin family.</text>
</comment>
<dbReference type="GO" id="GO:0005484">
    <property type="term" value="F:SNAP receptor activity"/>
    <property type="evidence" value="ECO:0000318"/>
    <property type="project" value="GO_Central"/>
</dbReference>
<dbReference type="FunCoup" id="Q54HM5">
    <property type="interactions" value="203"/>
</dbReference>
<evidence type="ECO:0000313" key="11">
    <source>
        <dbReference type="EMBL" id="EAL62776.1"/>
    </source>
</evidence>
<feature type="transmembrane region" description="Helical" evidence="9">
    <location>
        <begin position="308"/>
        <end position="327"/>
    </location>
</feature>
<dbReference type="Gene3D" id="1.20.5.110">
    <property type="match status" value="1"/>
</dbReference>
<dbReference type="SMART" id="SM00397">
    <property type="entry name" value="t_SNARE"/>
    <property type="match status" value="1"/>
</dbReference>
<dbReference type="VEuPathDB" id="AmoebaDB:DDB_G0289379"/>
<comment type="caution">
    <text evidence="11">The sequence shown here is derived from an EMBL/GenBank/DDBJ whole genome shotgun (WGS) entry which is preliminary data.</text>
</comment>
<dbReference type="Reactome" id="R-DDI-199992">
    <property type="pathway name" value="trans-Golgi Network Vesicle Budding"/>
</dbReference>
<accession>Q54HM5</accession>
<dbReference type="InParanoid" id="Q54HM5"/>
<dbReference type="InterPro" id="IPR006011">
    <property type="entry name" value="Syntaxin_N"/>
</dbReference>
<dbReference type="GO" id="GO:0048278">
    <property type="term" value="P:vesicle docking"/>
    <property type="evidence" value="ECO:0000318"/>
    <property type="project" value="GO_Central"/>
</dbReference>
<evidence type="ECO:0000256" key="1">
    <source>
        <dbReference type="ARBA" id="ARBA00004211"/>
    </source>
</evidence>
<dbReference type="InterPro" id="IPR006012">
    <property type="entry name" value="Syntaxin/epimorphin_CS"/>
</dbReference>
<evidence type="ECO:0000256" key="4">
    <source>
        <dbReference type="ARBA" id="ARBA00022989"/>
    </source>
</evidence>
<keyword evidence="12" id="KW-1185">Reference proteome</keyword>
<keyword evidence="4 9" id="KW-1133">Transmembrane helix</keyword>
<evidence type="ECO:0000256" key="3">
    <source>
        <dbReference type="ARBA" id="ARBA00022692"/>
    </source>
</evidence>
<dbReference type="GO" id="GO:0012505">
    <property type="term" value="C:endomembrane system"/>
    <property type="evidence" value="ECO:0000318"/>
    <property type="project" value="GO_Central"/>
</dbReference>
<gene>
    <name evidence="11" type="primary">syn1A</name>
    <name evidence="11" type="ORF">DDB_G0289379</name>
</gene>
<dbReference type="GO" id="GO:0005886">
    <property type="term" value="C:plasma membrane"/>
    <property type="evidence" value="ECO:0000318"/>
    <property type="project" value="GO_Central"/>
</dbReference>
<feature type="domain" description="T-SNARE coiled-coil homology" evidence="10">
    <location>
        <begin position="235"/>
        <end position="297"/>
    </location>
</feature>
<dbReference type="Proteomes" id="UP000002195">
    <property type="component" value="Unassembled WGS sequence"/>
</dbReference>
<evidence type="ECO:0000256" key="2">
    <source>
        <dbReference type="ARBA" id="ARBA00009063"/>
    </source>
</evidence>
<keyword evidence="5 9" id="KW-0472">Membrane</keyword>
<dbReference type="HOGENOM" id="CLU_042423_2_2_1"/>
<dbReference type="RefSeq" id="XP_636276.1">
    <property type="nucleotide sequence ID" value="XM_631184.1"/>
</dbReference>
<dbReference type="SUPFAM" id="SSF47661">
    <property type="entry name" value="t-snare proteins"/>
    <property type="match status" value="1"/>
</dbReference>
<sequence length="333" mass="38054">MEDRLQELRNAGGVKPEVDKKKKGKKGKGGEETPESPSEPSGSNYEDPSINDIELGPDDPEASEEFMPEFYQEVGVLKTLMTSVKRSVRSIEDKYVLSLNSINVDQGSKYEDDIQQMLDGTNKSFSELKKKLDTMKINNDKFAATKTATPTEVRIRSNMHNTLTQKFVEMMREYQEIQNNYKNKYKEKIERQYKIVKPDATQEEIREAIDSGDSKKIFEETILYTHLHTQAKNALDYIQDRHNDILKLEQSIAELHQLFLDMAILVETQGELLNQIEANVESTVLNTKEGVENLAEANRQHKKSRKKMYILLIIVAIVLVAILAPILSTQISK</sequence>
<dbReference type="AlphaFoldDB" id="Q54HM5"/>
<dbReference type="STRING" id="44689.Q54HM5"/>
<dbReference type="SMART" id="SM00503">
    <property type="entry name" value="SynN"/>
    <property type="match status" value="1"/>
</dbReference>
<dbReference type="PROSITE" id="PS00914">
    <property type="entry name" value="SYNTAXIN"/>
    <property type="match status" value="1"/>
</dbReference>
<dbReference type="GO" id="GO:0006906">
    <property type="term" value="P:vesicle fusion"/>
    <property type="evidence" value="ECO:0000318"/>
    <property type="project" value="GO_Central"/>
</dbReference>
<dbReference type="PANTHER" id="PTHR19957">
    <property type="entry name" value="SYNTAXIN"/>
    <property type="match status" value="1"/>
</dbReference>
<dbReference type="PaxDb" id="44689-DDB0233589"/>
<dbReference type="GeneID" id="8627094"/>
<dbReference type="Reactome" id="R-DDI-114516">
    <property type="pathway name" value="Disinhibition of SNARE formation"/>
</dbReference>
<dbReference type="GO" id="GO:0006886">
    <property type="term" value="P:intracellular protein transport"/>
    <property type="evidence" value="ECO:0000318"/>
    <property type="project" value="GO_Central"/>
</dbReference>
<dbReference type="InterPro" id="IPR000727">
    <property type="entry name" value="T_SNARE_dom"/>
</dbReference>
<evidence type="ECO:0000256" key="7">
    <source>
        <dbReference type="SAM" id="Coils"/>
    </source>
</evidence>
<dbReference type="EMBL" id="AAFI02000139">
    <property type="protein sequence ID" value="EAL62776.1"/>
    <property type="molecule type" value="Genomic_DNA"/>
</dbReference>
<dbReference type="KEGG" id="ddi:DDB_G0289379"/>
<protein>
    <submittedName>
        <fullName evidence="11">t-SNARE family protein</fullName>
    </submittedName>
</protein>
<evidence type="ECO:0000256" key="8">
    <source>
        <dbReference type="SAM" id="MobiDB-lite"/>
    </source>
</evidence>
<dbReference type="Gene3D" id="1.20.58.70">
    <property type="match status" value="1"/>
</dbReference>
<dbReference type="PANTHER" id="PTHR19957:SF307">
    <property type="entry name" value="PROTEIN SSO1-RELATED"/>
    <property type="match status" value="1"/>
</dbReference>
<dbReference type="Pfam" id="PF00804">
    <property type="entry name" value="Syntaxin"/>
    <property type="match status" value="1"/>
</dbReference>
<feature type="coiled-coil region" evidence="7">
    <location>
        <begin position="160"/>
        <end position="191"/>
    </location>
</feature>
<reference evidence="11 12" key="1">
    <citation type="journal article" date="2005" name="Nature">
        <title>The genome of the social amoeba Dictyostelium discoideum.</title>
        <authorList>
            <consortium name="The Dictyostelium discoideum Sequencing Consortium"/>
            <person name="Eichinger L."/>
            <person name="Pachebat J.A."/>
            <person name="Glockner G."/>
            <person name="Rajandream M.A."/>
            <person name="Sucgang R."/>
            <person name="Berriman M."/>
            <person name="Song J."/>
            <person name="Olsen R."/>
            <person name="Szafranski K."/>
            <person name="Xu Q."/>
            <person name="Tunggal B."/>
            <person name="Kummerfeld S."/>
            <person name="Madera M."/>
            <person name="Konfortov B.A."/>
            <person name="Rivero F."/>
            <person name="Bankier A.T."/>
            <person name="Lehmann R."/>
            <person name="Hamlin N."/>
            <person name="Davies R."/>
            <person name="Gaudet P."/>
            <person name="Fey P."/>
            <person name="Pilcher K."/>
            <person name="Chen G."/>
            <person name="Saunders D."/>
            <person name="Sodergren E."/>
            <person name="Davis P."/>
            <person name="Kerhornou A."/>
            <person name="Nie X."/>
            <person name="Hall N."/>
            <person name="Anjard C."/>
            <person name="Hemphill L."/>
            <person name="Bason N."/>
            <person name="Farbrother P."/>
            <person name="Desany B."/>
            <person name="Just E."/>
            <person name="Morio T."/>
            <person name="Rost R."/>
            <person name="Churcher C."/>
            <person name="Cooper J."/>
            <person name="Haydock S."/>
            <person name="van Driessche N."/>
            <person name="Cronin A."/>
            <person name="Goodhead I."/>
            <person name="Muzny D."/>
            <person name="Mourier T."/>
            <person name="Pain A."/>
            <person name="Lu M."/>
            <person name="Harper D."/>
            <person name="Lindsay R."/>
            <person name="Hauser H."/>
            <person name="James K."/>
            <person name="Quiles M."/>
            <person name="Madan Babu M."/>
            <person name="Saito T."/>
            <person name="Buchrieser C."/>
            <person name="Wardroper A."/>
            <person name="Felder M."/>
            <person name="Thangavelu M."/>
            <person name="Johnson D."/>
            <person name="Knights A."/>
            <person name="Loulseged H."/>
            <person name="Mungall K."/>
            <person name="Oliver K."/>
            <person name="Price C."/>
            <person name="Quail M.A."/>
            <person name="Urushihara H."/>
            <person name="Hernandez J."/>
            <person name="Rabbinowitsch E."/>
            <person name="Steffen D."/>
            <person name="Sanders M."/>
            <person name="Ma J."/>
            <person name="Kohara Y."/>
            <person name="Sharp S."/>
            <person name="Simmonds M."/>
            <person name="Spiegler S."/>
            <person name="Tivey A."/>
            <person name="Sugano S."/>
            <person name="White B."/>
            <person name="Walker D."/>
            <person name="Woodward J."/>
            <person name="Winckler T."/>
            <person name="Tanaka Y."/>
            <person name="Shaulsky G."/>
            <person name="Schleicher M."/>
            <person name="Weinstock G."/>
            <person name="Rosenthal A."/>
            <person name="Cox E.C."/>
            <person name="Chisholm R.L."/>
            <person name="Gibbs R."/>
            <person name="Loomis W.F."/>
            <person name="Platzer M."/>
            <person name="Kay R.R."/>
            <person name="Williams J."/>
            <person name="Dear P.H."/>
            <person name="Noegel A.A."/>
            <person name="Barrell B."/>
            <person name="Kuspa A."/>
        </authorList>
    </citation>
    <scope>NUCLEOTIDE SEQUENCE [LARGE SCALE GENOMIC DNA]</scope>
    <source>
        <strain evidence="11 12">AX4</strain>
    </source>
</reference>
<dbReference type="PhylomeDB" id="Q54HM5"/>
<dbReference type="SMR" id="Q54HM5"/>
<dbReference type="Pfam" id="PF05739">
    <property type="entry name" value="SNARE"/>
    <property type="match status" value="1"/>
</dbReference>
<keyword evidence="3 9" id="KW-0812">Transmembrane</keyword>
<feature type="region of interest" description="Disordered" evidence="8">
    <location>
        <begin position="1"/>
        <end position="63"/>
    </location>
</feature>
<evidence type="ECO:0000259" key="10">
    <source>
        <dbReference type="PROSITE" id="PS50192"/>
    </source>
</evidence>
<comment type="subcellular location">
    <subcellularLocation>
        <location evidence="1">Membrane</location>
        <topology evidence="1">Single-pass type IV membrane protein</topology>
    </subcellularLocation>
</comment>
<dbReference type="Reactome" id="R-DDI-449836">
    <property type="pathway name" value="Other interleukin signaling"/>
</dbReference>
<dbReference type="GO" id="GO:0000149">
    <property type="term" value="F:SNARE binding"/>
    <property type="evidence" value="ECO:0000318"/>
    <property type="project" value="GO_Central"/>
</dbReference>
<dbReference type="GO" id="GO:0006887">
    <property type="term" value="P:exocytosis"/>
    <property type="evidence" value="ECO:0000318"/>
    <property type="project" value="GO_Central"/>
</dbReference>
<dbReference type="OMA" id="WIAICCA"/>
<dbReference type="CDD" id="cd15848">
    <property type="entry name" value="SNARE_syntaxin1-like"/>
    <property type="match status" value="1"/>
</dbReference>
<evidence type="ECO:0000256" key="9">
    <source>
        <dbReference type="SAM" id="Phobius"/>
    </source>
</evidence>
<keyword evidence="7" id="KW-0175">Coiled coil</keyword>
<dbReference type="PROSITE" id="PS50192">
    <property type="entry name" value="T_SNARE"/>
    <property type="match status" value="1"/>
</dbReference>
<evidence type="ECO:0000313" key="12">
    <source>
        <dbReference type="Proteomes" id="UP000002195"/>
    </source>
</evidence>
<dbReference type="dictyBase" id="DDB_G0289379">
    <property type="gene designation" value="syn1A"/>
</dbReference>